<sequence>MNEEIKNIDKNFANLGKKFYHFINSDDIESKIMIENVEYNISLSKVPYQKSCEEKLVKAMKILNNLLEYKLENVCVDDFNEMMMKLCQETTYLDEVDD</sequence>
<accession>A0A481ZD42</accession>
<dbReference type="EMBL" id="MK500589">
    <property type="protein sequence ID" value="QBK93060.1"/>
    <property type="molecule type" value="Genomic_DNA"/>
</dbReference>
<evidence type="ECO:0000313" key="1">
    <source>
        <dbReference type="EMBL" id="QBK93060.1"/>
    </source>
</evidence>
<proteinExistence type="predicted"/>
<name>A0A481ZD42_9VIRU</name>
<organism evidence="1">
    <name type="scientific">Pithovirus LCPAC403</name>
    <dbReference type="NCBI Taxonomy" id="2506596"/>
    <lineage>
        <taxon>Viruses</taxon>
        <taxon>Pithoviruses</taxon>
    </lineage>
</organism>
<gene>
    <name evidence="1" type="ORF">LCPAC403_01940</name>
</gene>
<protein>
    <submittedName>
        <fullName evidence="1">Uncharacterized protein</fullName>
    </submittedName>
</protein>
<reference evidence="1" key="1">
    <citation type="journal article" date="2019" name="MBio">
        <title>Virus Genomes from Deep Sea Sediments Expand the Ocean Megavirome and Support Independent Origins of Viral Gigantism.</title>
        <authorList>
            <person name="Backstrom D."/>
            <person name="Yutin N."/>
            <person name="Jorgensen S.L."/>
            <person name="Dharamshi J."/>
            <person name="Homa F."/>
            <person name="Zaremba-Niedwiedzka K."/>
            <person name="Spang A."/>
            <person name="Wolf Y.I."/>
            <person name="Koonin E.V."/>
            <person name="Ettema T.J."/>
        </authorList>
    </citation>
    <scope>NUCLEOTIDE SEQUENCE</scope>
</reference>